<dbReference type="Proteomes" id="UP001151760">
    <property type="component" value="Unassembled WGS sequence"/>
</dbReference>
<protein>
    <submittedName>
        <fullName evidence="1">Uncharacterized protein</fullName>
    </submittedName>
</protein>
<proteinExistence type="predicted"/>
<gene>
    <name evidence="1" type="ORF">Tco_1080266</name>
</gene>
<accession>A0ABQ5HVB0</accession>
<reference evidence="1" key="1">
    <citation type="journal article" date="2022" name="Int. J. Mol. Sci.">
        <title>Draft Genome of Tanacetum Coccineum: Genomic Comparison of Closely Related Tanacetum-Family Plants.</title>
        <authorList>
            <person name="Yamashiro T."/>
            <person name="Shiraishi A."/>
            <person name="Nakayama K."/>
            <person name="Satake H."/>
        </authorList>
    </citation>
    <scope>NUCLEOTIDE SEQUENCE</scope>
</reference>
<keyword evidence="2" id="KW-1185">Reference proteome</keyword>
<organism evidence="1 2">
    <name type="scientific">Tanacetum coccineum</name>
    <dbReference type="NCBI Taxonomy" id="301880"/>
    <lineage>
        <taxon>Eukaryota</taxon>
        <taxon>Viridiplantae</taxon>
        <taxon>Streptophyta</taxon>
        <taxon>Embryophyta</taxon>
        <taxon>Tracheophyta</taxon>
        <taxon>Spermatophyta</taxon>
        <taxon>Magnoliopsida</taxon>
        <taxon>eudicotyledons</taxon>
        <taxon>Gunneridae</taxon>
        <taxon>Pentapetalae</taxon>
        <taxon>asterids</taxon>
        <taxon>campanulids</taxon>
        <taxon>Asterales</taxon>
        <taxon>Asteraceae</taxon>
        <taxon>Asteroideae</taxon>
        <taxon>Anthemideae</taxon>
        <taxon>Anthemidinae</taxon>
        <taxon>Tanacetum</taxon>
    </lineage>
</organism>
<name>A0ABQ5HVB0_9ASTR</name>
<comment type="caution">
    <text evidence="1">The sequence shown here is derived from an EMBL/GenBank/DDBJ whole genome shotgun (WGS) entry which is preliminary data.</text>
</comment>
<evidence type="ECO:0000313" key="2">
    <source>
        <dbReference type="Proteomes" id="UP001151760"/>
    </source>
</evidence>
<dbReference type="EMBL" id="BQNB010020017">
    <property type="protein sequence ID" value="GJT91421.1"/>
    <property type="molecule type" value="Genomic_DNA"/>
</dbReference>
<sequence length="151" mass="16451">MGASYGSLRATDFTAAAKKDDATVKWYHDSNAEISVGVPMAPPLPTDDAQMDPTSRTLPTELSYYLLNLSIELVIWTSKSKVEMVRSEGKVVRGRRVYQVVVNMGAAYGSLRATDFAAAAKKDDADDDDTIKWYRDTNAQISVGVPMAPPS</sequence>
<evidence type="ECO:0000313" key="1">
    <source>
        <dbReference type="EMBL" id="GJT91421.1"/>
    </source>
</evidence>
<reference evidence="1" key="2">
    <citation type="submission" date="2022-01" db="EMBL/GenBank/DDBJ databases">
        <authorList>
            <person name="Yamashiro T."/>
            <person name="Shiraishi A."/>
            <person name="Satake H."/>
            <person name="Nakayama K."/>
        </authorList>
    </citation>
    <scope>NUCLEOTIDE SEQUENCE</scope>
</reference>